<dbReference type="EMBL" id="PIPP01000002">
    <property type="protein sequence ID" value="RUO37604.1"/>
    <property type="molecule type" value="Genomic_DNA"/>
</dbReference>
<reference evidence="5" key="1">
    <citation type="journal article" date="2018" name="Front. Microbiol.">
        <title>Genome-Based Analysis Reveals the Taxonomy and Diversity of the Family Idiomarinaceae.</title>
        <authorList>
            <person name="Liu Y."/>
            <person name="Lai Q."/>
            <person name="Shao Z."/>
        </authorList>
    </citation>
    <scope>NUCLEOTIDE SEQUENCE [LARGE SCALE GENOMIC DNA]</scope>
    <source>
        <strain evidence="5">AIS</strain>
    </source>
</reference>
<evidence type="ECO:0000313" key="4">
    <source>
        <dbReference type="EMBL" id="RUO37604.1"/>
    </source>
</evidence>
<dbReference type="Pfam" id="PF14559">
    <property type="entry name" value="TPR_19"/>
    <property type="match status" value="1"/>
</dbReference>
<name>A0A432WV10_9GAMM</name>
<accession>A0A432WV10</accession>
<feature type="compositionally biased region" description="Low complexity" evidence="2">
    <location>
        <begin position="105"/>
        <end position="126"/>
    </location>
</feature>
<dbReference type="Gene3D" id="1.25.40.10">
    <property type="entry name" value="Tetratricopeptide repeat domain"/>
    <property type="match status" value="2"/>
</dbReference>
<dbReference type="RefSeq" id="WP_157980940.1">
    <property type="nucleotide sequence ID" value="NZ_PIPP01000002.1"/>
</dbReference>
<dbReference type="InterPro" id="IPR011990">
    <property type="entry name" value="TPR-like_helical_dom_sf"/>
</dbReference>
<feature type="region of interest" description="Disordered" evidence="2">
    <location>
        <begin position="105"/>
        <end position="133"/>
    </location>
</feature>
<organism evidence="4 5">
    <name type="scientific">Aliidiomarina shirensis</name>
    <dbReference type="NCBI Taxonomy" id="1048642"/>
    <lineage>
        <taxon>Bacteria</taxon>
        <taxon>Pseudomonadati</taxon>
        <taxon>Pseudomonadota</taxon>
        <taxon>Gammaproteobacteria</taxon>
        <taxon>Alteromonadales</taxon>
        <taxon>Idiomarinaceae</taxon>
        <taxon>Aliidiomarina</taxon>
    </lineage>
</organism>
<evidence type="ECO:0000256" key="1">
    <source>
        <dbReference type="PROSITE-ProRule" id="PRU00339"/>
    </source>
</evidence>
<dbReference type="SMART" id="SM00028">
    <property type="entry name" value="TPR"/>
    <property type="match status" value="3"/>
</dbReference>
<dbReference type="InterPro" id="IPR019734">
    <property type="entry name" value="TPR_rpt"/>
</dbReference>
<proteinExistence type="predicted"/>
<feature type="transmembrane region" description="Helical" evidence="3">
    <location>
        <begin position="38"/>
        <end position="61"/>
    </location>
</feature>
<comment type="caution">
    <text evidence="4">The sequence shown here is derived from an EMBL/GenBank/DDBJ whole genome shotgun (WGS) entry which is preliminary data.</text>
</comment>
<feature type="compositionally biased region" description="Polar residues" evidence="2">
    <location>
        <begin position="171"/>
        <end position="187"/>
    </location>
</feature>
<protein>
    <submittedName>
        <fullName evidence="4">Uncharacterized protein</fullName>
    </submittedName>
</protein>
<dbReference type="PROSITE" id="PS50005">
    <property type="entry name" value="TPR"/>
    <property type="match status" value="1"/>
</dbReference>
<evidence type="ECO:0000313" key="5">
    <source>
        <dbReference type="Proteomes" id="UP000286934"/>
    </source>
</evidence>
<feature type="region of interest" description="Disordered" evidence="2">
    <location>
        <begin position="171"/>
        <end position="208"/>
    </location>
</feature>
<evidence type="ECO:0000256" key="2">
    <source>
        <dbReference type="SAM" id="MobiDB-lite"/>
    </source>
</evidence>
<feature type="compositionally biased region" description="Polar residues" evidence="2">
    <location>
        <begin position="194"/>
        <end position="204"/>
    </location>
</feature>
<keyword evidence="3" id="KW-0812">Transmembrane</keyword>
<dbReference type="Proteomes" id="UP000286934">
    <property type="component" value="Unassembled WGS sequence"/>
</dbReference>
<keyword evidence="1" id="KW-0802">TPR repeat</keyword>
<keyword evidence="3" id="KW-1133">Transmembrane helix</keyword>
<sequence>MSIINQMLKDIDQRERQNHSGAKANYVYSGAALRSRRWLWSLAGVILVVVVFAIVAVFMWANATLNHDTSAPLPTAEQLRIERTSPRLDAREAELAELERELNAEAQQTLAQQTSAAEPANSSSAENRARTRQVAVPVVPVATASNDAESTGNESASIENDAAENIPETANQVETGNPQDTNNQADSNAGEMSIQRSDSRTATAPSLYRRGMESLDAGNGREAMQRFQEALLVDAEHHEARLQLAALQFGRGFAADAIALLRDGLQLAPTNTEFLLLKARIYDRIEQPGFALELLRDVNAQLPRDADILLMRANLASDAGDYALAVASYQPLVAWRSDQGTWWLGYGYALEQLAQLQGEGDGEYASLRDSAAEAYRRALQDTRLSSSAQEFALDRREALNN</sequence>
<dbReference type="SUPFAM" id="SSF48452">
    <property type="entry name" value="TPR-like"/>
    <property type="match status" value="1"/>
</dbReference>
<dbReference type="AlphaFoldDB" id="A0A432WV10"/>
<evidence type="ECO:0000256" key="3">
    <source>
        <dbReference type="SAM" id="Phobius"/>
    </source>
</evidence>
<keyword evidence="5" id="KW-1185">Reference proteome</keyword>
<gene>
    <name evidence="4" type="ORF">CWE13_06525</name>
</gene>
<dbReference type="OrthoDB" id="5406098at2"/>
<keyword evidence="3" id="KW-0472">Membrane</keyword>
<feature type="repeat" description="TPR" evidence="1">
    <location>
        <begin position="204"/>
        <end position="237"/>
    </location>
</feature>